<sequence>MMATSIPSCGICEYRQIFKLASIWCSDCDEGLCLDCKEHHGISKTTRKHGTVPISEYQTLPDYITNIENIHTELQQTINTIADTRGCCLLPDCRMVFTYPALNKVSVVNQDGSVDFSLSVTAAYGIAYNDEDNTVAISSCWNDIGNQITIIDLTKRKVKKTFTPSGQTMGIAATYRTLVYHIYNNAIRVMDLTDESARDLITENMDTEINITVSGHKLYYCSCIHHTVVCCDLNGTKQWSFKDTNLLKHPYGISIDNDGNVYVVGHGTTNVVVITHDGQKHRELLSWKDGLTLPYAINFGRATNHLLVTANNCTVYLYKVSSV</sequence>
<comment type="caution">
    <text evidence="3">The sequence shown here is derived from an EMBL/GenBank/DDBJ whole genome shotgun (WGS) entry which is preliminary data.</text>
</comment>
<evidence type="ECO:0000313" key="3">
    <source>
        <dbReference type="EMBL" id="CAG2184528.1"/>
    </source>
</evidence>
<dbReference type="AlphaFoldDB" id="A0A8S3PMM6"/>
<gene>
    <name evidence="3" type="ORF">MEDL_186</name>
</gene>
<dbReference type="CDD" id="cd19757">
    <property type="entry name" value="Bbox1"/>
    <property type="match status" value="1"/>
</dbReference>
<keyword evidence="1" id="KW-0862">Zinc</keyword>
<keyword evidence="1" id="KW-0863">Zinc-finger</keyword>
<dbReference type="InterPro" id="IPR000315">
    <property type="entry name" value="Znf_B-box"/>
</dbReference>
<name>A0A8S3PMM6_MYTED</name>
<dbReference type="Proteomes" id="UP000683360">
    <property type="component" value="Unassembled WGS sequence"/>
</dbReference>
<dbReference type="Gene3D" id="2.120.10.30">
    <property type="entry name" value="TolB, C-terminal domain"/>
    <property type="match status" value="1"/>
</dbReference>
<evidence type="ECO:0000259" key="2">
    <source>
        <dbReference type="PROSITE" id="PS50119"/>
    </source>
</evidence>
<feature type="domain" description="B box-type" evidence="2">
    <location>
        <begin position="11"/>
        <end position="54"/>
    </location>
</feature>
<proteinExistence type="predicted"/>
<keyword evidence="1" id="KW-0479">Metal-binding</keyword>
<keyword evidence="4" id="KW-1185">Reference proteome</keyword>
<dbReference type="PROSITE" id="PS50119">
    <property type="entry name" value="ZF_BBOX"/>
    <property type="match status" value="1"/>
</dbReference>
<evidence type="ECO:0000256" key="1">
    <source>
        <dbReference type="PROSITE-ProRule" id="PRU00024"/>
    </source>
</evidence>
<evidence type="ECO:0000313" key="4">
    <source>
        <dbReference type="Proteomes" id="UP000683360"/>
    </source>
</evidence>
<accession>A0A8S3PMM6</accession>
<dbReference type="EMBL" id="CAJPWZ010000007">
    <property type="protein sequence ID" value="CAG2184528.1"/>
    <property type="molecule type" value="Genomic_DNA"/>
</dbReference>
<organism evidence="3 4">
    <name type="scientific">Mytilus edulis</name>
    <name type="common">Blue mussel</name>
    <dbReference type="NCBI Taxonomy" id="6550"/>
    <lineage>
        <taxon>Eukaryota</taxon>
        <taxon>Metazoa</taxon>
        <taxon>Spiralia</taxon>
        <taxon>Lophotrochozoa</taxon>
        <taxon>Mollusca</taxon>
        <taxon>Bivalvia</taxon>
        <taxon>Autobranchia</taxon>
        <taxon>Pteriomorphia</taxon>
        <taxon>Mytilida</taxon>
        <taxon>Mytiloidea</taxon>
        <taxon>Mytilidae</taxon>
        <taxon>Mytilinae</taxon>
        <taxon>Mytilus</taxon>
    </lineage>
</organism>
<reference evidence="3" key="1">
    <citation type="submission" date="2021-03" db="EMBL/GenBank/DDBJ databases">
        <authorList>
            <person name="Bekaert M."/>
        </authorList>
    </citation>
    <scope>NUCLEOTIDE SEQUENCE</scope>
</reference>
<protein>
    <recommendedName>
        <fullName evidence="2">B box-type domain-containing protein</fullName>
    </recommendedName>
</protein>
<dbReference type="SUPFAM" id="SSF101898">
    <property type="entry name" value="NHL repeat"/>
    <property type="match status" value="1"/>
</dbReference>
<dbReference type="GO" id="GO:0008270">
    <property type="term" value="F:zinc ion binding"/>
    <property type="evidence" value="ECO:0007669"/>
    <property type="project" value="UniProtKB-KW"/>
</dbReference>
<dbReference type="InterPro" id="IPR011042">
    <property type="entry name" value="6-blade_b-propeller_TolB-like"/>
</dbReference>